<reference evidence="4 6" key="2">
    <citation type="submission" date="2020-02" db="EMBL/GenBank/DDBJ databases">
        <title>Genome sequence of Parvularcula flava strain NH6-79.</title>
        <authorList>
            <person name="Abdul Karim M.H."/>
            <person name="Lam M.Q."/>
            <person name="Chen S.J."/>
            <person name="Yahya A."/>
            <person name="Shahir S."/>
            <person name="Shamsir M.S."/>
            <person name="Chong C.S."/>
        </authorList>
    </citation>
    <scope>NUCLEOTIDE SEQUENCE [LARGE SCALE GENOMIC DNA]</scope>
    <source>
        <strain evidence="4 6">NH6-79</strain>
    </source>
</reference>
<evidence type="ECO:0000313" key="6">
    <source>
        <dbReference type="Proteomes" id="UP000818603"/>
    </source>
</evidence>
<dbReference type="InterPro" id="IPR011250">
    <property type="entry name" value="OMP/PagP_B-barrel"/>
</dbReference>
<dbReference type="Proteomes" id="UP000818603">
    <property type="component" value="Unassembled WGS sequence"/>
</dbReference>
<accession>A0A8J3A6U5</accession>
<proteinExistence type="predicted"/>
<dbReference type="SUPFAM" id="SSF56925">
    <property type="entry name" value="OMPA-like"/>
    <property type="match status" value="1"/>
</dbReference>
<dbReference type="Gene3D" id="2.40.160.90">
    <property type="match status" value="1"/>
</dbReference>
<feature type="signal peptide" evidence="1">
    <location>
        <begin position="1"/>
        <end position="18"/>
    </location>
</feature>
<dbReference type="AlphaFoldDB" id="A0A8J3A6U5"/>
<dbReference type="PROSITE" id="PS51257">
    <property type="entry name" value="PROKAR_LIPOPROTEIN"/>
    <property type="match status" value="1"/>
</dbReference>
<gene>
    <name evidence="4" type="ORF">FF098_008890</name>
    <name evidence="3" type="ORF">GCM10011355_17900</name>
</gene>
<dbReference type="Proteomes" id="UP000621856">
    <property type="component" value="Unassembled WGS sequence"/>
</dbReference>
<evidence type="ECO:0000313" key="5">
    <source>
        <dbReference type="Proteomes" id="UP000621856"/>
    </source>
</evidence>
<dbReference type="Pfam" id="PF01298">
    <property type="entry name" value="TbpB_B_D"/>
    <property type="match status" value="1"/>
</dbReference>
<evidence type="ECO:0000313" key="4">
    <source>
        <dbReference type="EMBL" id="NHK28018.1"/>
    </source>
</evidence>
<dbReference type="EMBL" id="BMGZ01000002">
    <property type="protein sequence ID" value="GGH97218.1"/>
    <property type="molecule type" value="Genomic_DNA"/>
</dbReference>
<keyword evidence="6" id="KW-1185">Reference proteome</keyword>
<sequence>MMRTANIFTLMIAAATMAACQSAGGGGTPNPTLPVVDGSGNTAPPSNFILTDVSYAHPSNGDGVDQTFAVAATTMRLGVAPNGALSLRESVRGSFDDGNTMFYDRDMQTFTFDISSGDVTMEETFRNVILTMPDPETTGWEYSNEAIVISSLPSAFGFGAEYDGNPNAVDSYLIGLENSEDEDDQERLTALQESVDRYLTDRDFFTYTSNGVTYSHLRLNNYATTTNYTSLGIWFDQTQADEASYGVAVFGLPTPRYEVPRTGTASYAAAMAGHILQNNNTQFLTGAINFDFDFTAQTMAFTMDADIAETGINGRTDYFDYDTFTGSGNVYVDTFFGEFISDSDESIIGELEGGFFGADADEVAGTFVFGNENVHGIGGFVGSNPDATSQQ</sequence>
<evidence type="ECO:0000256" key="1">
    <source>
        <dbReference type="SAM" id="SignalP"/>
    </source>
</evidence>
<dbReference type="RefSeq" id="WP_155139669.1">
    <property type="nucleotide sequence ID" value="NZ_BMGZ01000002.1"/>
</dbReference>
<organism evidence="3 5">
    <name type="scientific">Aquisalinus luteolus</name>
    <dbReference type="NCBI Taxonomy" id="1566827"/>
    <lineage>
        <taxon>Bacteria</taxon>
        <taxon>Pseudomonadati</taxon>
        <taxon>Pseudomonadota</taxon>
        <taxon>Alphaproteobacteria</taxon>
        <taxon>Parvularculales</taxon>
        <taxon>Parvularculaceae</taxon>
        <taxon>Aquisalinus</taxon>
    </lineage>
</organism>
<feature type="domain" description="Transferrin-binding protein B C-lobe/N-lobe beta-barrel" evidence="2">
    <location>
        <begin position="259"/>
        <end position="377"/>
    </location>
</feature>
<reference evidence="3" key="1">
    <citation type="journal article" date="2014" name="Int. J. Syst. Evol. Microbiol.">
        <title>Complete genome sequence of Corynebacterium casei LMG S-19264T (=DSM 44701T), isolated from a smear-ripened cheese.</title>
        <authorList>
            <consortium name="US DOE Joint Genome Institute (JGI-PGF)"/>
            <person name="Walter F."/>
            <person name="Albersmeier A."/>
            <person name="Kalinowski J."/>
            <person name="Ruckert C."/>
        </authorList>
    </citation>
    <scope>NUCLEOTIDE SEQUENCE</scope>
    <source>
        <strain evidence="3">CGMCC 1.14984</strain>
    </source>
</reference>
<evidence type="ECO:0000313" key="3">
    <source>
        <dbReference type="EMBL" id="GGH97218.1"/>
    </source>
</evidence>
<feature type="chain" id="PRO_5035306081" evidence="1">
    <location>
        <begin position="19"/>
        <end position="391"/>
    </location>
</feature>
<protein>
    <submittedName>
        <fullName evidence="4">Transferrin-binding protein-like solute binding protein</fullName>
    </submittedName>
</protein>
<evidence type="ECO:0000259" key="2">
    <source>
        <dbReference type="Pfam" id="PF01298"/>
    </source>
</evidence>
<dbReference type="InterPro" id="IPR001677">
    <property type="entry name" value="TbpB_B_D"/>
</dbReference>
<keyword evidence="1" id="KW-0732">Signal</keyword>
<reference evidence="3" key="3">
    <citation type="submission" date="2020-09" db="EMBL/GenBank/DDBJ databases">
        <authorList>
            <person name="Sun Q."/>
            <person name="Zhou Y."/>
        </authorList>
    </citation>
    <scope>NUCLEOTIDE SEQUENCE</scope>
    <source>
        <strain evidence="3">CGMCC 1.14984</strain>
    </source>
</reference>
<comment type="caution">
    <text evidence="3">The sequence shown here is derived from an EMBL/GenBank/DDBJ whole genome shotgun (WGS) entry which is preliminary data.</text>
</comment>
<name>A0A8J3A6U5_9PROT</name>
<dbReference type="EMBL" id="VCJR02000002">
    <property type="protein sequence ID" value="NHK28018.1"/>
    <property type="molecule type" value="Genomic_DNA"/>
</dbReference>